<protein>
    <submittedName>
        <fullName evidence="6">TetR/AcrR family transcriptional regulator</fullName>
    </submittedName>
</protein>
<evidence type="ECO:0000313" key="7">
    <source>
        <dbReference type="Proteomes" id="UP001597286"/>
    </source>
</evidence>
<dbReference type="InterPro" id="IPR009057">
    <property type="entry name" value="Homeodomain-like_sf"/>
</dbReference>
<proteinExistence type="predicted"/>
<dbReference type="InterPro" id="IPR050109">
    <property type="entry name" value="HTH-type_TetR-like_transc_reg"/>
</dbReference>
<feature type="DNA-binding region" description="H-T-H motif" evidence="4">
    <location>
        <begin position="34"/>
        <end position="53"/>
    </location>
</feature>
<keyword evidence="7" id="KW-1185">Reference proteome</keyword>
<dbReference type="RefSeq" id="WP_378483395.1">
    <property type="nucleotide sequence ID" value="NZ_JBHUFB010000002.1"/>
</dbReference>
<evidence type="ECO:0000256" key="3">
    <source>
        <dbReference type="ARBA" id="ARBA00023163"/>
    </source>
</evidence>
<dbReference type="InterPro" id="IPR036271">
    <property type="entry name" value="Tet_transcr_reg_TetR-rel_C_sf"/>
</dbReference>
<evidence type="ECO:0000256" key="1">
    <source>
        <dbReference type="ARBA" id="ARBA00023015"/>
    </source>
</evidence>
<evidence type="ECO:0000259" key="5">
    <source>
        <dbReference type="PROSITE" id="PS50977"/>
    </source>
</evidence>
<dbReference type="Gene3D" id="1.10.357.10">
    <property type="entry name" value="Tetracycline Repressor, domain 2"/>
    <property type="match status" value="1"/>
</dbReference>
<keyword evidence="1" id="KW-0805">Transcription regulation</keyword>
<dbReference type="EMBL" id="JBHUFB010000002">
    <property type="protein sequence ID" value="MFD1810837.1"/>
    <property type="molecule type" value="Genomic_DNA"/>
</dbReference>
<accession>A0ABW4NYJ3</accession>
<dbReference type="Proteomes" id="UP001597286">
    <property type="component" value="Unassembled WGS sequence"/>
</dbReference>
<dbReference type="PANTHER" id="PTHR30055">
    <property type="entry name" value="HTH-TYPE TRANSCRIPTIONAL REGULATOR RUTR"/>
    <property type="match status" value="1"/>
</dbReference>
<dbReference type="InterPro" id="IPR001647">
    <property type="entry name" value="HTH_TetR"/>
</dbReference>
<evidence type="ECO:0000256" key="4">
    <source>
        <dbReference type="PROSITE-ProRule" id="PRU00335"/>
    </source>
</evidence>
<dbReference type="SUPFAM" id="SSF48498">
    <property type="entry name" value="Tetracyclin repressor-like, C-terminal domain"/>
    <property type="match status" value="1"/>
</dbReference>
<dbReference type="Pfam" id="PF00440">
    <property type="entry name" value="TetR_N"/>
    <property type="match status" value="1"/>
</dbReference>
<dbReference type="SUPFAM" id="SSF46689">
    <property type="entry name" value="Homeodomain-like"/>
    <property type="match status" value="1"/>
</dbReference>
<reference evidence="7" key="1">
    <citation type="journal article" date="2019" name="Int. J. Syst. Evol. Microbiol.">
        <title>The Global Catalogue of Microorganisms (GCM) 10K type strain sequencing project: providing services to taxonomists for standard genome sequencing and annotation.</title>
        <authorList>
            <consortium name="The Broad Institute Genomics Platform"/>
            <consortium name="The Broad Institute Genome Sequencing Center for Infectious Disease"/>
            <person name="Wu L."/>
            <person name="Ma J."/>
        </authorList>
    </citation>
    <scope>NUCLEOTIDE SEQUENCE [LARGE SCALE GENOMIC DNA]</scope>
    <source>
        <strain evidence="7">DT72</strain>
    </source>
</reference>
<evidence type="ECO:0000313" key="6">
    <source>
        <dbReference type="EMBL" id="MFD1810837.1"/>
    </source>
</evidence>
<dbReference type="PROSITE" id="PS50977">
    <property type="entry name" value="HTH_TETR_2"/>
    <property type="match status" value="1"/>
</dbReference>
<keyword evidence="2 4" id="KW-0238">DNA-binding</keyword>
<dbReference type="PANTHER" id="PTHR30055:SF151">
    <property type="entry name" value="TRANSCRIPTIONAL REGULATORY PROTEIN"/>
    <property type="match status" value="1"/>
</dbReference>
<feature type="domain" description="HTH tetR-type" evidence="5">
    <location>
        <begin position="9"/>
        <end position="71"/>
    </location>
</feature>
<evidence type="ECO:0000256" key="2">
    <source>
        <dbReference type="ARBA" id="ARBA00023125"/>
    </source>
</evidence>
<name>A0ABW4NYJ3_9NOCA</name>
<sequence length="216" mass="23266">MADARVGRRTGRPPTLTADDIVTAALGGDLAALSMPAVAKRLGVSHSALYRYFPDRESLLRECADRVVRETSWPDVDQPWRELLLSMSSALWSCFDAHPGLAQVALALPGTPPALVTVVDAIVESLCGQGFAIHDAVLAVDFVSEVTILQYASMSALDDVVSDADSRSTRQAHQDSWRESGVVSAGGMDEAAWHGRGWLDGKLAVVLDGLERRLER</sequence>
<organism evidence="6 7">
    <name type="scientific">Rhodococcus gannanensis</name>
    <dbReference type="NCBI Taxonomy" id="1960308"/>
    <lineage>
        <taxon>Bacteria</taxon>
        <taxon>Bacillati</taxon>
        <taxon>Actinomycetota</taxon>
        <taxon>Actinomycetes</taxon>
        <taxon>Mycobacteriales</taxon>
        <taxon>Nocardiaceae</taxon>
        <taxon>Rhodococcus</taxon>
    </lineage>
</organism>
<keyword evidence="3" id="KW-0804">Transcription</keyword>
<gene>
    <name evidence="6" type="ORF">ACFSJG_01305</name>
</gene>
<comment type="caution">
    <text evidence="6">The sequence shown here is derived from an EMBL/GenBank/DDBJ whole genome shotgun (WGS) entry which is preliminary data.</text>
</comment>